<dbReference type="GO" id="GO:0016020">
    <property type="term" value="C:membrane"/>
    <property type="evidence" value="ECO:0007669"/>
    <property type="project" value="UniProtKB-SubCell"/>
</dbReference>
<accession>A0A0E0K7C8</accession>
<keyword evidence="6 7" id="KW-0472">Membrane</keyword>
<keyword evidence="5 7" id="KW-1133">Transmembrane helix</keyword>
<evidence type="ECO:0000256" key="1">
    <source>
        <dbReference type="ARBA" id="ARBA00004141"/>
    </source>
</evidence>
<feature type="transmembrane region" description="Helical" evidence="7">
    <location>
        <begin position="43"/>
        <end position="63"/>
    </location>
</feature>
<dbReference type="STRING" id="4537.A0A0E0K7C8"/>
<dbReference type="PRINTS" id="PR00171">
    <property type="entry name" value="SUGRTRNSPORT"/>
</dbReference>
<dbReference type="InterPro" id="IPR003663">
    <property type="entry name" value="Sugar/inositol_transpt"/>
</dbReference>
<keyword evidence="10" id="KW-1185">Reference proteome</keyword>
<feature type="transmembrane region" description="Helical" evidence="7">
    <location>
        <begin position="487"/>
        <end position="507"/>
    </location>
</feature>
<name>A0A0E0K7C8_ORYPU</name>
<evidence type="ECO:0000256" key="6">
    <source>
        <dbReference type="ARBA" id="ARBA00023136"/>
    </source>
</evidence>
<dbReference type="OMA" id="YLHEEHA"/>
<feature type="domain" description="Major facilitator superfamily (MFS) profile" evidence="8">
    <location>
        <begin position="7"/>
        <end position="640"/>
    </location>
</feature>
<dbReference type="PANTHER" id="PTHR48020">
    <property type="entry name" value="PROTON MYO-INOSITOL COTRANSPORTER"/>
    <property type="match status" value="1"/>
</dbReference>
<feature type="transmembrane region" description="Helical" evidence="7">
    <location>
        <begin position="546"/>
        <end position="573"/>
    </location>
</feature>
<dbReference type="InterPro" id="IPR020846">
    <property type="entry name" value="MFS_dom"/>
</dbReference>
<evidence type="ECO:0000313" key="10">
    <source>
        <dbReference type="Proteomes" id="UP000026962"/>
    </source>
</evidence>
<proteinExistence type="inferred from homology"/>
<feature type="transmembrane region" description="Helical" evidence="7">
    <location>
        <begin position="143"/>
        <end position="161"/>
    </location>
</feature>
<reference evidence="9" key="1">
    <citation type="submission" date="2015-04" db="UniProtKB">
        <authorList>
            <consortium name="EnsemblPlants"/>
        </authorList>
    </citation>
    <scope>IDENTIFICATION</scope>
</reference>
<protein>
    <recommendedName>
        <fullName evidence="8">Major facilitator superfamily (MFS) profile domain-containing protein</fullName>
    </recommendedName>
</protein>
<dbReference type="InterPro" id="IPR036259">
    <property type="entry name" value="MFS_trans_sf"/>
</dbReference>
<evidence type="ECO:0000313" key="9">
    <source>
        <dbReference type="EnsemblPlants" id="OPUNC02G35640.1"/>
    </source>
</evidence>
<dbReference type="FunFam" id="1.20.1250.20:FF:000345">
    <property type="entry name" value="Monosaccharide-sensing protein 3"/>
    <property type="match status" value="1"/>
</dbReference>
<feature type="transmembrane region" description="Helical" evidence="7">
    <location>
        <begin position="75"/>
        <end position="93"/>
    </location>
</feature>
<dbReference type="PANTHER" id="PTHR48020:SF35">
    <property type="entry name" value="SUGAR TRANSPORTER"/>
    <property type="match status" value="1"/>
</dbReference>
<dbReference type="PROSITE" id="PS00217">
    <property type="entry name" value="SUGAR_TRANSPORT_2"/>
    <property type="match status" value="1"/>
</dbReference>
<dbReference type="InterPro" id="IPR005829">
    <property type="entry name" value="Sugar_transporter_CS"/>
</dbReference>
<feature type="transmembrane region" description="Helical" evidence="7">
    <location>
        <begin position="167"/>
        <end position="186"/>
    </location>
</feature>
<feature type="transmembrane region" description="Helical" evidence="7">
    <location>
        <begin position="611"/>
        <end position="634"/>
    </location>
</feature>
<evidence type="ECO:0000256" key="4">
    <source>
        <dbReference type="ARBA" id="ARBA00022692"/>
    </source>
</evidence>
<dbReference type="Gramene" id="OPUNC02G35640.1">
    <property type="protein sequence ID" value="OPUNC02G35640.1"/>
    <property type="gene ID" value="OPUNC02G35640"/>
</dbReference>
<feature type="transmembrane region" description="Helical" evidence="7">
    <location>
        <begin position="519"/>
        <end position="540"/>
    </location>
</feature>
<dbReference type="FunFam" id="1.20.1250.20:FF:000679">
    <property type="entry name" value="Putative hexose transporter"/>
    <property type="match status" value="1"/>
</dbReference>
<feature type="transmembrane region" description="Helical" evidence="7">
    <location>
        <begin position="585"/>
        <end position="605"/>
    </location>
</feature>
<comment type="subcellular location">
    <subcellularLocation>
        <location evidence="1">Membrane</location>
        <topology evidence="1">Multi-pass membrane protein</topology>
    </subcellularLocation>
</comment>
<organism evidence="9">
    <name type="scientific">Oryza punctata</name>
    <name type="common">Red rice</name>
    <dbReference type="NCBI Taxonomy" id="4537"/>
    <lineage>
        <taxon>Eukaryota</taxon>
        <taxon>Viridiplantae</taxon>
        <taxon>Streptophyta</taxon>
        <taxon>Embryophyta</taxon>
        <taxon>Tracheophyta</taxon>
        <taxon>Spermatophyta</taxon>
        <taxon>Magnoliopsida</taxon>
        <taxon>Liliopsida</taxon>
        <taxon>Poales</taxon>
        <taxon>Poaceae</taxon>
        <taxon>BOP clade</taxon>
        <taxon>Oryzoideae</taxon>
        <taxon>Oryzeae</taxon>
        <taxon>Oryzinae</taxon>
        <taxon>Oryza</taxon>
    </lineage>
</organism>
<reference evidence="9" key="2">
    <citation type="submission" date="2018-05" db="EMBL/GenBank/DDBJ databases">
        <title>OpunRS2 (Oryza punctata Reference Sequence Version 2).</title>
        <authorList>
            <person name="Zhang J."/>
            <person name="Kudrna D."/>
            <person name="Lee S."/>
            <person name="Talag J."/>
            <person name="Welchert J."/>
            <person name="Wing R.A."/>
        </authorList>
    </citation>
    <scope>NUCLEOTIDE SEQUENCE [LARGE SCALE GENOMIC DNA]</scope>
</reference>
<comment type="similarity">
    <text evidence="2">Belongs to the major facilitator superfamily. Sugar transporter (TC 2.A.1.1) family.</text>
</comment>
<dbReference type="Pfam" id="PF00083">
    <property type="entry name" value="Sugar_tr"/>
    <property type="match status" value="2"/>
</dbReference>
<sequence length="671" mass="70976">MRGAVVAAAAAALGNMLQGWDNATIAGALLYIRRDLPALQAHPALQGLVVATSLIGATIVTTFSGPLSDSRGRRPMLIASALLYSLAALLMLWSPNVHILLLARFVDGFAIGLAVTLVPVYISETAPPDTRGLLNTLPQLTGSTGMFLSYCMVFLMTLAPIPNWRIMLGVLLLPALIYLLVTIFYLPESPRWLVSKGRMKEARTVLQMLRGLQDVSAEMALLVEGLTTAHDTAIEEYVVGPPEDGHGEAKVTLYGPDRGMSGLAPGSMFGSAVTLSSRQGSVLDHLKDPVVALLDSLQDMKPPAGGTTDVPNLGSMIGVHDRPPIDWDEENSGDDDGDIAAPLLGVRRHSSLTIAGEATSTLGIGGGWQLAWKWTEGVAPDGTRQSTVKRMYLHEEHADGVHAAALVSQSALCTRQDELLLAGPAEVEAGWRELLEPGVRHALVCGVAIQILQQFSGISGVLFYAPQILEQAGVGVLLSRLGLRDDSASILISGLTTLLMLPSIGVAMRLMDVSGRRSLLLWTIPVLVASLAVLVAASVAPMAAAAHAAVCTGSVVVYLCCFVMGFGPIPNILCAEIFPTRVRGLCIAICSLAFWLADIAVTYSLPVMLSSLGLAGVFAIYAAVCCLALAFVALRVPETKGLPLEVIIDFFNVGAKGTLPNLHDDDDDDDY</sequence>
<dbReference type="InterPro" id="IPR050814">
    <property type="entry name" value="Myo-inositol_Transporter"/>
</dbReference>
<dbReference type="InterPro" id="IPR005828">
    <property type="entry name" value="MFS_sugar_transport-like"/>
</dbReference>
<keyword evidence="3" id="KW-0813">Transport</keyword>
<dbReference type="AlphaFoldDB" id="A0A0E0K7C8"/>
<dbReference type="EnsemblPlants" id="OPUNC02G35640.1">
    <property type="protein sequence ID" value="OPUNC02G35640.1"/>
    <property type="gene ID" value="OPUNC02G35640"/>
</dbReference>
<feature type="transmembrane region" description="Helical" evidence="7">
    <location>
        <begin position="99"/>
        <end position="122"/>
    </location>
</feature>
<keyword evidence="4 7" id="KW-0812">Transmembrane</keyword>
<evidence type="ECO:0000256" key="3">
    <source>
        <dbReference type="ARBA" id="ARBA00022448"/>
    </source>
</evidence>
<evidence type="ECO:0000256" key="5">
    <source>
        <dbReference type="ARBA" id="ARBA00022989"/>
    </source>
</evidence>
<evidence type="ECO:0000256" key="2">
    <source>
        <dbReference type="ARBA" id="ARBA00010992"/>
    </source>
</evidence>
<dbReference type="Proteomes" id="UP000026962">
    <property type="component" value="Chromosome 2"/>
</dbReference>
<dbReference type="eggNOG" id="KOG0254">
    <property type="taxonomic scope" value="Eukaryota"/>
</dbReference>
<dbReference type="GO" id="GO:0022857">
    <property type="term" value="F:transmembrane transporter activity"/>
    <property type="evidence" value="ECO:0007669"/>
    <property type="project" value="InterPro"/>
</dbReference>
<dbReference type="HOGENOM" id="CLU_015397_1_0_1"/>
<dbReference type="PROSITE" id="PS50850">
    <property type="entry name" value="MFS"/>
    <property type="match status" value="1"/>
</dbReference>
<dbReference type="SUPFAM" id="SSF103473">
    <property type="entry name" value="MFS general substrate transporter"/>
    <property type="match status" value="1"/>
</dbReference>
<evidence type="ECO:0000256" key="7">
    <source>
        <dbReference type="SAM" id="Phobius"/>
    </source>
</evidence>
<evidence type="ECO:0000259" key="8">
    <source>
        <dbReference type="PROSITE" id="PS50850"/>
    </source>
</evidence>
<dbReference type="Gene3D" id="1.20.1250.20">
    <property type="entry name" value="MFS general substrate transporter like domains"/>
    <property type="match status" value="2"/>
</dbReference>